<evidence type="ECO:0000313" key="5">
    <source>
        <dbReference type="Proteomes" id="UP000717585"/>
    </source>
</evidence>
<accession>A0A8J6BD03</accession>
<keyword evidence="5" id="KW-1185">Reference proteome</keyword>
<feature type="region of interest" description="Disordered" evidence="3">
    <location>
        <begin position="352"/>
        <end position="394"/>
    </location>
</feature>
<feature type="compositionally biased region" description="Polar residues" evidence="3">
    <location>
        <begin position="352"/>
        <end position="371"/>
    </location>
</feature>
<proteinExistence type="inferred from homology"/>
<dbReference type="EMBL" id="JAHDYR010000001">
    <property type="protein sequence ID" value="KAG9397637.1"/>
    <property type="molecule type" value="Genomic_DNA"/>
</dbReference>
<evidence type="ECO:0000256" key="1">
    <source>
        <dbReference type="ARBA" id="ARBA00022803"/>
    </source>
</evidence>
<dbReference type="PANTHER" id="PTHR12558">
    <property type="entry name" value="CELL DIVISION CYCLE 16,23,27"/>
    <property type="match status" value="1"/>
</dbReference>
<evidence type="ECO:0000256" key="3">
    <source>
        <dbReference type="SAM" id="MobiDB-lite"/>
    </source>
</evidence>
<feature type="compositionally biased region" description="Polar residues" evidence="3">
    <location>
        <begin position="380"/>
        <end position="394"/>
    </location>
</feature>
<dbReference type="Pfam" id="PF12895">
    <property type="entry name" value="ANAPC3"/>
    <property type="match status" value="1"/>
</dbReference>
<dbReference type="Proteomes" id="UP000717585">
    <property type="component" value="Unassembled WGS sequence"/>
</dbReference>
<dbReference type="InterPro" id="IPR019734">
    <property type="entry name" value="TPR_rpt"/>
</dbReference>
<organism evidence="4 5">
    <name type="scientific">Carpediemonas membranifera</name>
    <dbReference type="NCBI Taxonomy" id="201153"/>
    <lineage>
        <taxon>Eukaryota</taxon>
        <taxon>Metamonada</taxon>
        <taxon>Carpediemonas-like organisms</taxon>
        <taxon>Carpediemonas</taxon>
    </lineage>
</organism>
<evidence type="ECO:0000313" key="4">
    <source>
        <dbReference type="EMBL" id="KAG9397637.1"/>
    </source>
</evidence>
<dbReference type="SMART" id="SM00028">
    <property type="entry name" value="TPR"/>
    <property type="match status" value="5"/>
</dbReference>
<evidence type="ECO:0000256" key="2">
    <source>
        <dbReference type="ARBA" id="ARBA00038210"/>
    </source>
</evidence>
<keyword evidence="1" id="KW-0802">TPR repeat</keyword>
<dbReference type="PANTHER" id="PTHR12558:SF13">
    <property type="entry name" value="CELL DIVISION CYCLE PROTEIN 27 HOMOLOG"/>
    <property type="match status" value="1"/>
</dbReference>
<sequence length="394" mass="43417">MQTSDTLSYITKADTFFDEGNYANAKYFYNLAANTDKYDLTSLYNRGICFLNLDDIDGCIRAMNQVLAGDQAELHALVMLASLMGREGHIEEADILYQRAIGVIQLYQHEPRDIPSHLRKAFTPEVLSSLLVDIYHHIAILCFNNDNTANSIAALNEGLSIAPGHTELRYLLGLAHLLLGNVEICMQNTQTVLKAVPDHSGAHHLMAVALFYQFRSDEALEHLTKAVESAQSAGLPIHGLVSDRALVYREVGEMKKAATDFRLLKEMDQPEPTVRVPRLAMDSLILTEPSIGGVLSANERRRRLRRKDHGHEVPQYHSGPVVPFTSGGVGHLHPSRAGLIVDPDIIFSLSITRQKARQPQSSPKSAGTSPKASREKLLYSPSSSGMITSSALNL</sequence>
<comment type="similarity">
    <text evidence="2">Belongs to the APC3/CDC27 family.</text>
</comment>
<dbReference type="SUPFAM" id="SSF48452">
    <property type="entry name" value="TPR-like"/>
    <property type="match status" value="1"/>
</dbReference>
<protein>
    <submittedName>
        <fullName evidence="4">Tetratricopeptide repeat</fullName>
    </submittedName>
</protein>
<reference evidence="4" key="1">
    <citation type="submission" date="2021-05" db="EMBL/GenBank/DDBJ databases">
        <title>A free-living protist that lacks canonical eukaryotic 1 DNA replication and segregation systems.</title>
        <authorList>
            <person name="Salas-Leiva D.E."/>
            <person name="Tromer E.C."/>
            <person name="Curtis B.A."/>
            <person name="Jerlstrom-Hultqvist J."/>
            <person name="Kolisko M."/>
            <person name="Yi Z."/>
            <person name="Salas-Leiva J.S."/>
            <person name="Gallot-Lavallee L."/>
            <person name="Kops G.J.P.L."/>
            <person name="Archibald J.M."/>
            <person name="Simpson A.G.B."/>
            <person name="Roger A.J."/>
        </authorList>
    </citation>
    <scope>NUCLEOTIDE SEQUENCE</scope>
    <source>
        <strain evidence="4">BICM</strain>
    </source>
</reference>
<dbReference type="InterPro" id="IPR011990">
    <property type="entry name" value="TPR-like_helical_dom_sf"/>
</dbReference>
<gene>
    <name evidence="4" type="ORF">J8273_0767</name>
</gene>
<name>A0A8J6BD03_9EUKA</name>
<dbReference type="AlphaFoldDB" id="A0A8J6BD03"/>
<dbReference type="Gene3D" id="1.25.40.10">
    <property type="entry name" value="Tetratricopeptide repeat domain"/>
    <property type="match status" value="2"/>
</dbReference>
<comment type="caution">
    <text evidence="4">The sequence shown here is derived from an EMBL/GenBank/DDBJ whole genome shotgun (WGS) entry which is preliminary data.</text>
</comment>